<reference evidence="2" key="1">
    <citation type="journal article" date="2014" name="Nat. Commun.">
        <title>Multiple recent horizontal transfers of a large genomic region in cheese making fungi.</title>
        <authorList>
            <person name="Cheeseman K."/>
            <person name="Ropars J."/>
            <person name="Renault P."/>
            <person name="Dupont J."/>
            <person name="Gouzy J."/>
            <person name="Branca A."/>
            <person name="Abraham A.L."/>
            <person name="Ceppi M."/>
            <person name="Conseiller E."/>
            <person name="Debuchy R."/>
            <person name="Malagnac F."/>
            <person name="Goarin A."/>
            <person name="Silar P."/>
            <person name="Lacoste S."/>
            <person name="Sallet E."/>
            <person name="Bensimon A."/>
            <person name="Giraud T."/>
            <person name="Brygoo Y."/>
        </authorList>
    </citation>
    <scope>NUCLEOTIDE SEQUENCE [LARGE SCALE GENOMIC DNA]</scope>
    <source>
        <strain evidence="2">FM164</strain>
    </source>
</reference>
<accession>W6Q4H8</accession>
<dbReference type="OrthoDB" id="194358at2759"/>
<dbReference type="AlphaFoldDB" id="W6Q4H8"/>
<dbReference type="OMA" id="WAACAIR"/>
<evidence type="ECO:0000313" key="2">
    <source>
        <dbReference type="EMBL" id="CDM29079.1"/>
    </source>
</evidence>
<evidence type="ECO:0000259" key="1">
    <source>
        <dbReference type="Pfam" id="PF22939"/>
    </source>
</evidence>
<dbReference type="STRING" id="1365484.W6Q4H8"/>
<protein>
    <submittedName>
        <fullName evidence="2">Genomic scaffold, ProqFM164S01</fullName>
    </submittedName>
</protein>
<dbReference type="InterPro" id="IPR054471">
    <property type="entry name" value="GPIID_WHD"/>
</dbReference>
<dbReference type="PANTHER" id="PTHR10039">
    <property type="entry name" value="AMELOGENIN"/>
    <property type="match status" value="1"/>
</dbReference>
<evidence type="ECO:0000313" key="3">
    <source>
        <dbReference type="Proteomes" id="UP000030686"/>
    </source>
</evidence>
<dbReference type="Pfam" id="PF22939">
    <property type="entry name" value="WHD_GPIID"/>
    <property type="match status" value="1"/>
</dbReference>
<sequence>MDKSMPLRILVTSRNTVDLDQGIVGPDERDTLAEKILDKSKGSFLWTVLVLEELLRCHSRKEIYRILENVPRGMESLYKRTLDYMSQAVRGKELAKTILIWAACAIRPMTISELGGALSLDIHDSFLRLEESIVALCG</sequence>
<gene>
    <name evidence="2" type="ORF">PROQFM164_S01g002890</name>
</gene>
<keyword evidence="3" id="KW-1185">Reference proteome</keyword>
<dbReference type="Proteomes" id="UP000030686">
    <property type="component" value="Unassembled WGS sequence"/>
</dbReference>
<organism evidence="2 3">
    <name type="scientific">Penicillium roqueforti (strain FM164)</name>
    <dbReference type="NCBI Taxonomy" id="1365484"/>
    <lineage>
        <taxon>Eukaryota</taxon>
        <taxon>Fungi</taxon>
        <taxon>Dikarya</taxon>
        <taxon>Ascomycota</taxon>
        <taxon>Pezizomycotina</taxon>
        <taxon>Eurotiomycetes</taxon>
        <taxon>Eurotiomycetidae</taxon>
        <taxon>Eurotiales</taxon>
        <taxon>Aspergillaceae</taxon>
        <taxon>Penicillium</taxon>
    </lineage>
</organism>
<dbReference type="EMBL" id="HG792015">
    <property type="protein sequence ID" value="CDM29079.1"/>
    <property type="molecule type" value="Genomic_DNA"/>
</dbReference>
<name>W6Q4H8_PENRF</name>
<feature type="domain" description="GPI inositol-deacylase winged helix" evidence="1">
    <location>
        <begin position="82"/>
        <end position="138"/>
    </location>
</feature>
<proteinExistence type="predicted"/>
<dbReference type="PANTHER" id="PTHR10039:SF16">
    <property type="entry name" value="GPI INOSITOL-DEACYLASE"/>
    <property type="match status" value="1"/>
</dbReference>